<proteinExistence type="predicted"/>
<dbReference type="EMBL" id="JAEVHI010000001">
    <property type="protein sequence ID" value="KAG5302703.1"/>
    <property type="molecule type" value="Genomic_DNA"/>
</dbReference>
<dbReference type="AlphaFoldDB" id="A0A8H8D7M5"/>
<comment type="caution">
    <text evidence="2">The sequence shown here is derived from an EMBL/GenBank/DDBJ whole genome shotgun (WGS) entry which is preliminary data.</text>
</comment>
<feature type="region of interest" description="Disordered" evidence="1">
    <location>
        <begin position="63"/>
        <end position="85"/>
    </location>
</feature>
<dbReference type="VEuPathDB" id="FungiDB:I7I52_00423"/>
<evidence type="ECO:0000256" key="1">
    <source>
        <dbReference type="SAM" id="MobiDB-lite"/>
    </source>
</evidence>
<reference evidence="2 3" key="1">
    <citation type="submission" date="2021-01" db="EMBL/GenBank/DDBJ databases">
        <title>Chromosome-level genome assembly of a human fungal pathogen reveals clustering of transcriptionally co-regulated genes.</title>
        <authorList>
            <person name="Voorhies M."/>
            <person name="Cohen S."/>
            <person name="Shea T.P."/>
            <person name="Petrus S."/>
            <person name="Munoz J.F."/>
            <person name="Poplawski S."/>
            <person name="Goldman W.E."/>
            <person name="Michael T."/>
            <person name="Cuomo C.A."/>
            <person name="Sil A."/>
            <person name="Beyhan S."/>
        </authorList>
    </citation>
    <scope>NUCLEOTIDE SEQUENCE [LARGE SCALE GENOMIC DNA]</scope>
    <source>
        <strain evidence="2 3">G184AR</strain>
    </source>
</reference>
<name>A0A8H8D7M5_AJECA</name>
<evidence type="ECO:0000313" key="2">
    <source>
        <dbReference type="EMBL" id="KAG5302703.1"/>
    </source>
</evidence>
<gene>
    <name evidence="2" type="ORF">I7I52_00423</name>
</gene>
<evidence type="ECO:0000313" key="3">
    <source>
        <dbReference type="Proteomes" id="UP000670092"/>
    </source>
</evidence>
<protein>
    <submittedName>
        <fullName evidence="2">Uncharacterized protein</fullName>
    </submittedName>
</protein>
<organism evidence="2 3">
    <name type="scientific">Ajellomyces capsulatus</name>
    <name type="common">Darling's disease fungus</name>
    <name type="synonym">Histoplasma capsulatum</name>
    <dbReference type="NCBI Taxonomy" id="5037"/>
    <lineage>
        <taxon>Eukaryota</taxon>
        <taxon>Fungi</taxon>
        <taxon>Dikarya</taxon>
        <taxon>Ascomycota</taxon>
        <taxon>Pezizomycotina</taxon>
        <taxon>Eurotiomycetes</taxon>
        <taxon>Eurotiomycetidae</taxon>
        <taxon>Onygenales</taxon>
        <taxon>Ajellomycetaceae</taxon>
        <taxon>Histoplasma</taxon>
    </lineage>
</organism>
<sequence length="113" mass="12466">MYFLYLYLCIVSNRCIYSSIDTSNLVLATRHRHRHRHRHSDTSLCTSALPSVGLLCLSTSSSASKASTHKKQSPRRAVSSSSPSPNYASLHLCIATTPLRPLPPPLLSRCFPA</sequence>
<accession>A0A8H8D7M5</accession>
<dbReference type="Proteomes" id="UP000670092">
    <property type="component" value="Unassembled WGS sequence"/>
</dbReference>